<dbReference type="Proteomes" id="UP000327157">
    <property type="component" value="Chromosome 16"/>
</dbReference>
<dbReference type="PANTHER" id="PTHR36762">
    <property type="entry name" value="LIGHT-REGULATED PROTEIN 1, CHLOROPLASTIC"/>
    <property type="match status" value="1"/>
</dbReference>
<evidence type="ECO:0000313" key="1">
    <source>
        <dbReference type="EMBL" id="KAB2625017.1"/>
    </source>
</evidence>
<dbReference type="Pfam" id="PF07207">
    <property type="entry name" value="Lir1"/>
    <property type="match status" value="1"/>
</dbReference>
<dbReference type="OrthoDB" id="2011897at2759"/>
<organism evidence="1 2">
    <name type="scientific">Pyrus ussuriensis x Pyrus communis</name>
    <dbReference type="NCBI Taxonomy" id="2448454"/>
    <lineage>
        <taxon>Eukaryota</taxon>
        <taxon>Viridiplantae</taxon>
        <taxon>Streptophyta</taxon>
        <taxon>Embryophyta</taxon>
        <taxon>Tracheophyta</taxon>
        <taxon>Spermatophyta</taxon>
        <taxon>Magnoliopsida</taxon>
        <taxon>eudicotyledons</taxon>
        <taxon>Gunneridae</taxon>
        <taxon>Pentapetalae</taxon>
        <taxon>rosids</taxon>
        <taxon>fabids</taxon>
        <taxon>Rosales</taxon>
        <taxon>Rosaceae</taxon>
        <taxon>Amygdaloideae</taxon>
        <taxon>Maleae</taxon>
        <taxon>Pyrus</taxon>
    </lineage>
</organism>
<protein>
    <submittedName>
        <fullName evidence="1">Light-regulated protein-like</fullName>
    </submittedName>
</protein>
<dbReference type="GO" id="GO:0009507">
    <property type="term" value="C:chloroplast"/>
    <property type="evidence" value="ECO:0007669"/>
    <property type="project" value="InterPro"/>
</dbReference>
<sequence length="192" mass="20822">MTLSFLKKSLPPYPISHPSHVPKLMLYSLAGTLPLFRLSKLNPTSKLQAIKMQATLRLSPISSVSPLAFVTTKSPALPCGSLPRPLQPSRCPPLRATNVTGGDPSSVDYSSITSVFPAEACETVGGEACDAEMYPEVKLKPEEGRSNTARTVSEQLDRDYLEYDSPKTVFPGEACDDLGGEFCEPEYQRGVN</sequence>
<dbReference type="InterPro" id="IPR009856">
    <property type="entry name" value="Lir1"/>
</dbReference>
<name>A0A5N5HDM6_9ROSA</name>
<reference evidence="1 2" key="3">
    <citation type="submission" date="2019-11" db="EMBL/GenBank/DDBJ databases">
        <title>A de novo genome assembly of a pear dwarfing rootstock.</title>
        <authorList>
            <person name="Wang F."/>
            <person name="Wang J."/>
            <person name="Li S."/>
            <person name="Zhang Y."/>
            <person name="Fang M."/>
            <person name="Ma L."/>
            <person name="Zhao Y."/>
            <person name="Jiang S."/>
        </authorList>
    </citation>
    <scope>NUCLEOTIDE SEQUENCE [LARGE SCALE GENOMIC DNA]</scope>
    <source>
        <strain evidence="1">S2</strain>
        <tissue evidence="1">Leaf</tissue>
    </source>
</reference>
<evidence type="ECO:0000313" key="2">
    <source>
        <dbReference type="Proteomes" id="UP000327157"/>
    </source>
</evidence>
<gene>
    <name evidence="1" type="ORF">D8674_016677</name>
</gene>
<accession>A0A5N5HDM6</accession>
<dbReference type="EMBL" id="SMOL01000160">
    <property type="protein sequence ID" value="KAB2625017.1"/>
    <property type="molecule type" value="Genomic_DNA"/>
</dbReference>
<keyword evidence="2" id="KW-1185">Reference proteome</keyword>
<comment type="caution">
    <text evidence="1">The sequence shown here is derived from an EMBL/GenBank/DDBJ whole genome shotgun (WGS) entry which is preliminary data.</text>
</comment>
<reference evidence="1 2" key="1">
    <citation type="submission" date="2019-09" db="EMBL/GenBank/DDBJ databases">
        <authorList>
            <person name="Ou C."/>
        </authorList>
    </citation>
    <scope>NUCLEOTIDE SEQUENCE [LARGE SCALE GENOMIC DNA]</scope>
    <source>
        <strain evidence="1">S2</strain>
        <tissue evidence="1">Leaf</tissue>
    </source>
</reference>
<dbReference type="PANTHER" id="PTHR36762:SF2">
    <property type="entry name" value="LIGHT-REGULATED PROTEIN 1, CHLOROPLASTIC"/>
    <property type="match status" value="1"/>
</dbReference>
<proteinExistence type="predicted"/>
<dbReference type="AlphaFoldDB" id="A0A5N5HDM6"/>
<reference evidence="2" key="2">
    <citation type="submission" date="2019-10" db="EMBL/GenBank/DDBJ databases">
        <title>A de novo genome assembly of a pear dwarfing rootstock.</title>
        <authorList>
            <person name="Wang F."/>
            <person name="Wang J."/>
            <person name="Li S."/>
            <person name="Zhang Y."/>
            <person name="Fang M."/>
            <person name="Ma L."/>
            <person name="Zhao Y."/>
            <person name="Jiang S."/>
        </authorList>
    </citation>
    <scope>NUCLEOTIDE SEQUENCE [LARGE SCALE GENOMIC DNA]</scope>
</reference>